<accession>A0A401J4L2</accession>
<organism evidence="2 3">
    <name type="scientific">Sphingobium xenophagum</name>
    <dbReference type="NCBI Taxonomy" id="121428"/>
    <lineage>
        <taxon>Bacteria</taxon>
        <taxon>Pseudomonadati</taxon>
        <taxon>Pseudomonadota</taxon>
        <taxon>Alphaproteobacteria</taxon>
        <taxon>Sphingomonadales</taxon>
        <taxon>Sphingomonadaceae</taxon>
        <taxon>Sphingobium</taxon>
    </lineage>
</organism>
<dbReference type="Proteomes" id="UP000290975">
    <property type="component" value="Unassembled WGS sequence"/>
</dbReference>
<reference evidence="2 3" key="1">
    <citation type="submission" date="2014-12" db="EMBL/GenBank/DDBJ databases">
        <title>Whole genome sequencing of Sphingobium xenophagum OW59.</title>
        <authorList>
            <person name="Ohta Y."/>
            <person name="Nishi S."/>
            <person name="Hatada Y."/>
        </authorList>
    </citation>
    <scope>NUCLEOTIDE SEQUENCE [LARGE SCALE GENOMIC DNA]</scope>
    <source>
        <strain evidence="2 3">OW59</strain>
    </source>
</reference>
<feature type="region of interest" description="Disordered" evidence="1">
    <location>
        <begin position="52"/>
        <end position="74"/>
    </location>
</feature>
<proteinExistence type="predicted"/>
<sequence>MPQRSMRLMTMLAEEIAALKAMGSTADPAFNHLVDKIGFCCDEALDQLSQHEPLMAGDHPSWTRWRNPLSPTKP</sequence>
<dbReference type="AlphaFoldDB" id="A0A401J4L2"/>
<evidence type="ECO:0000313" key="3">
    <source>
        <dbReference type="Proteomes" id="UP000290975"/>
    </source>
</evidence>
<gene>
    <name evidence="2" type="ORF">MBESOW_P2832</name>
</gene>
<keyword evidence="3" id="KW-1185">Reference proteome</keyword>
<evidence type="ECO:0000313" key="2">
    <source>
        <dbReference type="EMBL" id="GBH31575.1"/>
    </source>
</evidence>
<protein>
    <submittedName>
        <fullName evidence="2">Uncharacterized protein</fullName>
    </submittedName>
</protein>
<name>A0A401J4L2_SPHXE</name>
<dbReference type="EMBL" id="BBQY01000019">
    <property type="protein sequence ID" value="GBH31575.1"/>
    <property type="molecule type" value="Genomic_DNA"/>
</dbReference>
<comment type="caution">
    <text evidence="2">The sequence shown here is derived from an EMBL/GenBank/DDBJ whole genome shotgun (WGS) entry which is preliminary data.</text>
</comment>
<evidence type="ECO:0000256" key="1">
    <source>
        <dbReference type="SAM" id="MobiDB-lite"/>
    </source>
</evidence>